<dbReference type="CDD" id="cd17917">
    <property type="entry name" value="DEXHc_RHA-like"/>
    <property type="match status" value="1"/>
</dbReference>
<feature type="domain" description="Helicase C-terminal" evidence="6">
    <location>
        <begin position="209"/>
        <end position="382"/>
    </location>
</feature>
<protein>
    <submittedName>
        <fullName evidence="7">Helicase</fullName>
    </submittedName>
</protein>
<dbReference type="InterPro" id="IPR027417">
    <property type="entry name" value="P-loop_NTPase"/>
</dbReference>
<dbReference type="InterPro" id="IPR048333">
    <property type="entry name" value="HA2_WH"/>
</dbReference>
<keyword evidence="8" id="KW-1185">Reference proteome</keyword>
<dbReference type="PROSITE" id="PS51194">
    <property type="entry name" value="HELICASE_CTER"/>
    <property type="match status" value="1"/>
</dbReference>
<keyword evidence="3 7" id="KW-0347">Helicase</keyword>
<dbReference type="InterPro" id="IPR001650">
    <property type="entry name" value="Helicase_C-like"/>
</dbReference>
<dbReference type="InterPro" id="IPR014001">
    <property type="entry name" value="Helicase_ATP-bd"/>
</dbReference>
<dbReference type="GO" id="GO:0003676">
    <property type="term" value="F:nucleic acid binding"/>
    <property type="evidence" value="ECO:0007669"/>
    <property type="project" value="InterPro"/>
</dbReference>
<dbReference type="HOGENOM" id="CLU_001832_5_6_7"/>
<evidence type="ECO:0000256" key="4">
    <source>
        <dbReference type="ARBA" id="ARBA00022840"/>
    </source>
</evidence>
<dbReference type="CDD" id="cd18791">
    <property type="entry name" value="SF2_C_RHA"/>
    <property type="match status" value="1"/>
</dbReference>
<dbReference type="Pfam" id="PF04408">
    <property type="entry name" value="WHD_HA2"/>
    <property type="match status" value="1"/>
</dbReference>
<dbReference type="PIRSF" id="PIRSF005496">
    <property type="entry name" value="ATP_hel_hrpB"/>
    <property type="match status" value="1"/>
</dbReference>
<dbReference type="FunFam" id="3.40.50.300:FF:002125">
    <property type="entry name" value="ATP-dependent helicase HrpB"/>
    <property type="match status" value="1"/>
</dbReference>
<dbReference type="Pfam" id="PF21010">
    <property type="entry name" value="HA2_C"/>
    <property type="match status" value="1"/>
</dbReference>
<reference evidence="7 8" key="1">
    <citation type="journal article" date="2014" name="Nature">
        <title>An environmental bacterial taxon with a large and distinct metabolic repertoire.</title>
        <authorList>
            <person name="Wilson M.C."/>
            <person name="Mori T."/>
            <person name="Ruckert C."/>
            <person name="Uria A.R."/>
            <person name="Helf M.J."/>
            <person name="Takada K."/>
            <person name="Gernert C."/>
            <person name="Steffens U.A."/>
            <person name="Heycke N."/>
            <person name="Schmitt S."/>
            <person name="Rinke C."/>
            <person name="Helfrich E.J."/>
            <person name="Brachmann A.O."/>
            <person name="Gurgui C."/>
            <person name="Wakimoto T."/>
            <person name="Kracht M."/>
            <person name="Crusemann M."/>
            <person name="Hentschel U."/>
            <person name="Abe I."/>
            <person name="Matsunaga S."/>
            <person name="Kalinowski J."/>
            <person name="Takeyama H."/>
            <person name="Piel J."/>
        </authorList>
    </citation>
    <scope>NUCLEOTIDE SEQUENCE [LARGE SCALE GENOMIC DNA]</scope>
    <source>
        <strain evidence="8">TSY2</strain>
    </source>
</reference>
<dbReference type="PANTHER" id="PTHR43519:SF1">
    <property type="entry name" value="ATP-DEPENDENT RNA HELICASE HRPB"/>
    <property type="match status" value="1"/>
</dbReference>
<dbReference type="PATRIC" id="fig|1429439.4.peg.4007"/>
<dbReference type="EMBL" id="AZHX01000976">
    <property type="protein sequence ID" value="ETX05334.1"/>
    <property type="molecule type" value="Genomic_DNA"/>
</dbReference>
<proteinExistence type="predicted"/>
<dbReference type="InterPro" id="IPR011545">
    <property type="entry name" value="DEAD/DEAH_box_helicase_dom"/>
</dbReference>
<organism evidence="7 8">
    <name type="scientific">Candidatus Entotheonella gemina</name>
    <dbReference type="NCBI Taxonomy" id="1429439"/>
    <lineage>
        <taxon>Bacteria</taxon>
        <taxon>Pseudomonadati</taxon>
        <taxon>Nitrospinota/Tectimicrobiota group</taxon>
        <taxon>Candidatus Tectimicrobiota</taxon>
        <taxon>Candidatus Entotheonellia</taxon>
        <taxon>Candidatus Entotheonellales</taxon>
        <taxon>Candidatus Entotheonellaceae</taxon>
        <taxon>Candidatus Entotheonella</taxon>
    </lineage>
</organism>
<evidence type="ECO:0000259" key="6">
    <source>
        <dbReference type="PROSITE" id="PS51194"/>
    </source>
</evidence>
<dbReference type="GO" id="GO:0016787">
    <property type="term" value="F:hydrolase activity"/>
    <property type="evidence" value="ECO:0007669"/>
    <property type="project" value="UniProtKB-KW"/>
</dbReference>
<feature type="domain" description="Helicase ATP-binding" evidence="5">
    <location>
        <begin position="24"/>
        <end position="188"/>
    </location>
</feature>
<dbReference type="Pfam" id="PF00270">
    <property type="entry name" value="DEAD"/>
    <property type="match status" value="1"/>
</dbReference>
<dbReference type="PROSITE" id="PS51192">
    <property type="entry name" value="HELICASE_ATP_BIND_1"/>
    <property type="match status" value="1"/>
</dbReference>
<sequence>MKTPSKALLAPQDLPIYDIADDLADAMSTASRLVLTAPTGSGKSTQVPQILLDRGLLSSGSVVVLQPRRLAARLLASRVAEERGSPLGAEVGYQVRFERQASDATRILYVTEGIVLRRLLSSPNLDGVSTIIFDEFHERHVYGDLTLARARLLQESARPDLKIVVMSATLDTGLVRNYLGDCPVLTSEGRIYPVTIEYAPRPVDSQHHRIWDLAADAFERAVQSGAGGDVLVFMPGAYEITRTIDAIGGMACARGWTLLPLYGELPAAEQDRAVHPTHGPKVVVATNVAETSITIDGVRAVIDSGLARVSRFDPHRGINTLLIEPISQASADQRAGRAGRTVPGRCLRLWTEQDHRGRKPQEIPEIRRIDLAEVLLLLKAHGFHEGSQFPWLEVPEPMALAHAEQLLRDLGAADAASGEITDLGRRMVAFPLHPRYARMLIAGHEYGCTREAALIAALTQDRELLIRRVPKPVREARDDLLGERAPSDFLILMRAWRYAQQHRFDLDACRRLGIHARAARQVARLVQQFLHVAEQQGLDLNERGASQEAVQRCVLTAFIDQLAKRRDEGTLRCDLVHGRHGELERDSAVRKSPLFVAAEINEIEHAKQELTVRLRLATAVDEAWLQALFPAAFTERTEVALDASGKRVVANRVRWFRDLVLAVKPGGTPPEEEAAALLAREIIHGRLTLKQWTPAVEQWICRLNNLAAWCPELGLPAIGDDDRLFLLQQICLGSFSAKDIRDQPVWPWLKAWLSAGQEALIDQYGPGGHLPLPNGRRGRIRYAADAPPVLSARIQDLYDLNRTPAIAMDRQPLVVEVLGPNQRPLQVTQDLAGFWQTTYPELKKTLKKRYPKHEWR</sequence>
<dbReference type="SMART" id="SM00490">
    <property type="entry name" value="HELICc"/>
    <property type="match status" value="1"/>
</dbReference>
<evidence type="ECO:0000313" key="8">
    <source>
        <dbReference type="Proteomes" id="UP000019140"/>
    </source>
</evidence>
<dbReference type="Pfam" id="PF00271">
    <property type="entry name" value="Helicase_C"/>
    <property type="match status" value="1"/>
</dbReference>
<dbReference type="NCBIfam" id="TIGR01970">
    <property type="entry name" value="DEAH_box_HrpB"/>
    <property type="match status" value="1"/>
</dbReference>
<dbReference type="SUPFAM" id="SSF52540">
    <property type="entry name" value="P-loop containing nucleoside triphosphate hydrolases"/>
    <property type="match status" value="1"/>
</dbReference>
<evidence type="ECO:0000313" key="7">
    <source>
        <dbReference type="EMBL" id="ETX05334.1"/>
    </source>
</evidence>
<dbReference type="PANTHER" id="PTHR43519">
    <property type="entry name" value="ATP-DEPENDENT RNA HELICASE HRPB"/>
    <property type="match status" value="1"/>
</dbReference>
<evidence type="ECO:0000256" key="2">
    <source>
        <dbReference type="ARBA" id="ARBA00022801"/>
    </source>
</evidence>
<dbReference type="InterPro" id="IPR013689">
    <property type="entry name" value="RNA_helicase_ATP-dep_HrpB_C"/>
</dbReference>
<dbReference type="InterPro" id="IPR010225">
    <property type="entry name" value="HrpB"/>
</dbReference>
<keyword evidence="2" id="KW-0378">Hydrolase</keyword>
<dbReference type="SMART" id="SM00847">
    <property type="entry name" value="HA2"/>
    <property type="match status" value="1"/>
</dbReference>
<comment type="caution">
    <text evidence="7">The sequence shown here is derived from an EMBL/GenBank/DDBJ whole genome shotgun (WGS) entry which is preliminary data.</text>
</comment>
<evidence type="ECO:0000256" key="1">
    <source>
        <dbReference type="ARBA" id="ARBA00022741"/>
    </source>
</evidence>
<dbReference type="AlphaFoldDB" id="W4M4T3"/>
<keyword evidence="4" id="KW-0067">ATP-binding</keyword>
<dbReference type="GO" id="GO:0004386">
    <property type="term" value="F:helicase activity"/>
    <property type="evidence" value="ECO:0007669"/>
    <property type="project" value="UniProtKB-KW"/>
</dbReference>
<evidence type="ECO:0000256" key="3">
    <source>
        <dbReference type="ARBA" id="ARBA00022806"/>
    </source>
</evidence>
<dbReference type="Proteomes" id="UP000019140">
    <property type="component" value="Unassembled WGS sequence"/>
</dbReference>
<name>W4M4T3_9BACT</name>
<dbReference type="SMART" id="SM00487">
    <property type="entry name" value="DEXDc"/>
    <property type="match status" value="1"/>
</dbReference>
<evidence type="ECO:0000259" key="5">
    <source>
        <dbReference type="PROSITE" id="PS51192"/>
    </source>
</evidence>
<gene>
    <name evidence="7" type="ORF">ETSY2_23550</name>
</gene>
<dbReference type="Gene3D" id="1.20.120.1080">
    <property type="match status" value="1"/>
</dbReference>
<dbReference type="InterPro" id="IPR007502">
    <property type="entry name" value="Helicase-assoc_dom"/>
</dbReference>
<accession>W4M4T3</accession>
<dbReference type="Gene3D" id="3.40.50.300">
    <property type="entry name" value="P-loop containing nucleotide triphosphate hydrolases"/>
    <property type="match status" value="2"/>
</dbReference>
<dbReference type="Pfam" id="PF08482">
    <property type="entry name" value="HrpB_C"/>
    <property type="match status" value="1"/>
</dbReference>
<dbReference type="GO" id="GO:0005524">
    <property type="term" value="F:ATP binding"/>
    <property type="evidence" value="ECO:0007669"/>
    <property type="project" value="UniProtKB-KW"/>
</dbReference>
<keyword evidence="1" id="KW-0547">Nucleotide-binding</keyword>